<evidence type="ECO:0000256" key="1">
    <source>
        <dbReference type="SAM" id="Phobius"/>
    </source>
</evidence>
<keyword evidence="1" id="KW-0472">Membrane</keyword>
<keyword evidence="1" id="KW-0812">Transmembrane</keyword>
<feature type="transmembrane region" description="Helical" evidence="1">
    <location>
        <begin position="35"/>
        <end position="53"/>
    </location>
</feature>
<proteinExistence type="predicted"/>
<reference evidence="2 3" key="1">
    <citation type="submission" date="2023-02" db="EMBL/GenBank/DDBJ databases">
        <title>Genome sequence of Lacticaseibacillus sp. KACC 23028.</title>
        <authorList>
            <person name="Kim S."/>
            <person name="Heo J."/>
            <person name="Kwon S.-W."/>
        </authorList>
    </citation>
    <scope>NUCLEOTIDE SEQUENCE [LARGE SCALE GENOMIC DNA]</scope>
    <source>
        <strain evidence="2 3">KACC 23028</strain>
    </source>
</reference>
<organism evidence="2 3">
    <name type="scientific">Lacticaseibacillus pabuli</name>
    <dbReference type="NCBI Taxonomy" id="3025672"/>
    <lineage>
        <taxon>Bacteria</taxon>
        <taxon>Bacillati</taxon>
        <taxon>Bacillota</taxon>
        <taxon>Bacilli</taxon>
        <taxon>Lactobacillales</taxon>
        <taxon>Lactobacillaceae</taxon>
        <taxon>Lacticaseibacillus</taxon>
    </lineage>
</organism>
<name>A0ABY7WXS5_9LACO</name>
<dbReference type="Proteomes" id="UP001220377">
    <property type="component" value="Chromosome"/>
</dbReference>
<evidence type="ECO:0000313" key="3">
    <source>
        <dbReference type="Proteomes" id="UP001220377"/>
    </source>
</evidence>
<feature type="transmembrane region" description="Helical" evidence="1">
    <location>
        <begin position="12"/>
        <end position="29"/>
    </location>
</feature>
<keyword evidence="1" id="KW-1133">Transmembrane helix</keyword>
<keyword evidence="3" id="KW-1185">Reference proteome</keyword>
<accession>A0ABY7WXS5</accession>
<dbReference type="RefSeq" id="WP_274260411.1">
    <property type="nucleotide sequence ID" value="NZ_CP117884.1"/>
</dbReference>
<sequence>MLLGIQLRTSDGILLLSLIIGIGTLWVMHVENFGAFIAVVIALLISFYAGKMAKREEILSGKKQRH</sequence>
<protein>
    <submittedName>
        <fullName evidence="2">Uncharacterized protein</fullName>
    </submittedName>
</protein>
<evidence type="ECO:0000313" key="2">
    <source>
        <dbReference type="EMBL" id="WDF82735.1"/>
    </source>
</evidence>
<gene>
    <name evidence="2" type="ORF">PQ472_00410</name>
</gene>
<dbReference type="EMBL" id="CP117884">
    <property type="protein sequence ID" value="WDF82735.1"/>
    <property type="molecule type" value="Genomic_DNA"/>
</dbReference>